<feature type="modified residue" description="N6-carboxylysine" evidence="7">
    <location>
        <position position="216"/>
    </location>
</feature>
<dbReference type="eggNOG" id="COG0769">
    <property type="taxonomic scope" value="Bacteria"/>
</dbReference>
<dbReference type="Gene3D" id="3.40.1190.10">
    <property type="entry name" value="Mur-like, catalytic domain"/>
    <property type="match status" value="1"/>
</dbReference>
<feature type="binding site" evidence="7">
    <location>
        <position position="456"/>
    </location>
    <ligand>
        <name>meso-2,6-diaminopimelate</name>
        <dbReference type="ChEBI" id="CHEBI:57791"/>
    </ligand>
</feature>
<accession>M1PDQ0</accession>
<comment type="cofactor">
    <cofactor evidence="7">
        <name>Mg(2+)</name>
        <dbReference type="ChEBI" id="CHEBI:18420"/>
    </cofactor>
</comment>
<dbReference type="SUPFAM" id="SSF53623">
    <property type="entry name" value="MurD-like peptide ligases, catalytic domain"/>
    <property type="match status" value="1"/>
</dbReference>
<dbReference type="Pfam" id="PF01225">
    <property type="entry name" value="Mur_ligase"/>
    <property type="match status" value="1"/>
</dbReference>
<dbReference type="Pfam" id="PF02875">
    <property type="entry name" value="Mur_ligase_C"/>
    <property type="match status" value="1"/>
</dbReference>
<dbReference type="SUPFAM" id="SSF63418">
    <property type="entry name" value="MurE/MurF N-terminal domain"/>
    <property type="match status" value="1"/>
</dbReference>
<keyword evidence="7" id="KW-0963">Cytoplasm</keyword>
<dbReference type="InterPro" id="IPR013221">
    <property type="entry name" value="Mur_ligase_cen"/>
</dbReference>
<evidence type="ECO:0000256" key="2">
    <source>
        <dbReference type="ARBA" id="ARBA00022618"/>
    </source>
</evidence>
<dbReference type="HAMAP" id="MF_00208">
    <property type="entry name" value="MurE"/>
    <property type="match status" value="1"/>
</dbReference>
<feature type="domain" description="Mur ligase C-terminal" evidence="10">
    <location>
        <begin position="330"/>
        <end position="454"/>
    </location>
</feature>
<feature type="binding site" evidence="7">
    <location>
        <position position="182"/>
    </location>
    <ligand>
        <name>UDP-N-acetyl-alpha-D-muramoyl-L-alanyl-D-glutamate</name>
        <dbReference type="ChEBI" id="CHEBI:83900"/>
    </ligand>
</feature>
<keyword evidence="7" id="KW-0460">Magnesium</keyword>
<comment type="pathway">
    <text evidence="7 8">Cell wall biogenesis; peptidoglycan biosynthesis.</text>
</comment>
<dbReference type="NCBIfam" id="NF001124">
    <property type="entry name" value="PRK00139.1-2"/>
    <property type="match status" value="1"/>
</dbReference>
<feature type="binding site" evidence="7">
    <location>
        <position position="176"/>
    </location>
    <ligand>
        <name>UDP-N-acetyl-alpha-D-muramoyl-L-alanyl-D-glutamate</name>
        <dbReference type="ChEBI" id="CHEBI:83900"/>
    </ligand>
</feature>
<dbReference type="GO" id="GO:0051301">
    <property type="term" value="P:cell division"/>
    <property type="evidence" value="ECO:0007669"/>
    <property type="project" value="UniProtKB-KW"/>
</dbReference>
<dbReference type="PANTHER" id="PTHR23135">
    <property type="entry name" value="MUR LIGASE FAMILY MEMBER"/>
    <property type="match status" value="1"/>
</dbReference>
<dbReference type="GO" id="GO:0008765">
    <property type="term" value="F:UDP-N-acetylmuramoylalanyl-D-glutamate-2,6-diaminopimelate ligase activity"/>
    <property type="evidence" value="ECO:0007669"/>
    <property type="project" value="UniProtKB-UniRule"/>
</dbReference>
<dbReference type="NCBIfam" id="TIGR01085">
    <property type="entry name" value="murE"/>
    <property type="match status" value="1"/>
</dbReference>
<comment type="subcellular location">
    <subcellularLocation>
        <location evidence="7 8">Cytoplasm</location>
    </subcellularLocation>
</comment>
<dbReference type="Gene3D" id="3.40.1390.10">
    <property type="entry name" value="MurE/MurF, N-terminal domain"/>
    <property type="match status" value="1"/>
</dbReference>
<dbReference type="GO" id="GO:0008360">
    <property type="term" value="P:regulation of cell shape"/>
    <property type="evidence" value="ECO:0007669"/>
    <property type="project" value="UniProtKB-KW"/>
</dbReference>
<name>M1PDQ0_BARAA</name>
<dbReference type="GO" id="GO:0071555">
    <property type="term" value="P:cell wall organization"/>
    <property type="evidence" value="ECO:0007669"/>
    <property type="project" value="UniProtKB-KW"/>
</dbReference>
<dbReference type="InterPro" id="IPR035911">
    <property type="entry name" value="MurE/MurF_N"/>
</dbReference>
<evidence type="ECO:0000259" key="10">
    <source>
        <dbReference type="Pfam" id="PF02875"/>
    </source>
</evidence>
<gene>
    <name evidence="7 12" type="primary">murE</name>
    <name evidence="12" type="ordered locus">BAnh1_08450</name>
</gene>
<dbReference type="Proteomes" id="UP000011729">
    <property type="component" value="Chromosome"/>
</dbReference>
<feature type="short sequence motif" description="Meso-diaminopimelate recognition motif" evidence="7">
    <location>
        <begin position="404"/>
        <end position="407"/>
    </location>
</feature>
<dbReference type="SUPFAM" id="SSF53244">
    <property type="entry name" value="MurD-like peptide ligases, peptide-binding domain"/>
    <property type="match status" value="1"/>
</dbReference>
<evidence type="ECO:0000256" key="1">
    <source>
        <dbReference type="ARBA" id="ARBA00005898"/>
    </source>
</evidence>
<evidence type="ECO:0000256" key="5">
    <source>
        <dbReference type="ARBA" id="ARBA00023306"/>
    </source>
</evidence>
<reference evidence="12 13" key="1">
    <citation type="journal article" date="2013" name="PLoS Genet.">
        <title>A gene transfer agent and a dynamic repertoire of secretion systems hold the keys to the explosive radiation of the emerging pathogen Bartonella.</title>
        <authorList>
            <person name="Guy L."/>
            <person name="Nystedt B."/>
            <person name="Toft C."/>
            <person name="Zaremba-Niedzwiedzka K."/>
            <person name="Berglund E.C."/>
            <person name="Granberg F."/>
            <person name="Naslund K."/>
            <person name="Eriksson A.S."/>
            <person name="Andersson S.G."/>
        </authorList>
    </citation>
    <scope>NUCLEOTIDE SEQUENCE [LARGE SCALE GENOMIC DNA]</scope>
    <source>
        <strain evidence="12 13">Aust/NH1</strain>
    </source>
</reference>
<keyword evidence="4 7" id="KW-0573">Peptidoglycan synthesis</keyword>
<dbReference type="PATRIC" id="fig|1094489.3.peg.1021"/>
<dbReference type="GO" id="GO:0005524">
    <property type="term" value="F:ATP binding"/>
    <property type="evidence" value="ECO:0007669"/>
    <property type="project" value="UniProtKB-UniRule"/>
</dbReference>
<dbReference type="STRING" id="1094489.BAnh1_08450"/>
<feature type="binding site" evidence="7">
    <location>
        <begin position="107"/>
        <end position="113"/>
    </location>
    <ligand>
        <name>ATP</name>
        <dbReference type="ChEBI" id="CHEBI:30616"/>
    </ligand>
</feature>
<feature type="binding site" evidence="7">
    <location>
        <position position="452"/>
    </location>
    <ligand>
        <name>meso-2,6-diaminopimelate</name>
        <dbReference type="ChEBI" id="CHEBI:57791"/>
    </ligand>
</feature>
<protein>
    <recommendedName>
        <fullName evidence="7">UDP-N-acetylmuramoyl-L-alanyl-D-glutamate--2,6-diaminopimelate ligase</fullName>
        <ecNumber evidence="7">6.3.2.13</ecNumber>
    </recommendedName>
    <alternativeName>
        <fullName evidence="7">Meso-A2pm-adding enzyme</fullName>
    </alternativeName>
    <alternativeName>
        <fullName evidence="7">Meso-diaminopimelate-adding enzyme</fullName>
    </alternativeName>
    <alternativeName>
        <fullName evidence="7">UDP-MurNAc-L-Ala-D-Glu:meso-diaminopimelate ligase</fullName>
    </alternativeName>
    <alternativeName>
        <fullName evidence="7">UDP-MurNAc-tripeptide synthetase</fullName>
    </alternativeName>
    <alternativeName>
        <fullName evidence="7">UDP-N-acetylmuramyl-tripeptide synthetase</fullName>
    </alternativeName>
</protein>
<feature type="binding site" evidence="7">
    <location>
        <position position="184"/>
    </location>
    <ligand>
        <name>UDP-N-acetyl-alpha-D-muramoyl-L-alanyl-D-glutamate</name>
        <dbReference type="ChEBI" id="CHEBI:83900"/>
    </ligand>
</feature>
<dbReference type="InterPro" id="IPR036565">
    <property type="entry name" value="Mur-like_cat_sf"/>
</dbReference>
<dbReference type="HOGENOM" id="CLU_022291_3_1_5"/>
<evidence type="ECO:0000256" key="7">
    <source>
        <dbReference type="HAMAP-Rule" id="MF_00208"/>
    </source>
</evidence>
<evidence type="ECO:0000259" key="11">
    <source>
        <dbReference type="Pfam" id="PF08245"/>
    </source>
</evidence>
<feature type="domain" description="Mur ligase central" evidence="11">
    <location>
        <begin position="105"/>
        <end position="307"/>
    </location>
</feature>
<dbReference type="EC" id="6.3.2.13" evidence="7"/>
<evidence type="ECO:0000256" key="4">
    <source>
        <dbReference type="ARBA" id="ARBA00022984"/>
    </source>
</evidence>
<dbReference type="InterPro" id="IPR000713">
    <property type="entry name" value="Mur_ligase_N"/>
</dbReference>
<keyword evidence="5 7" id="KW-0131">Cell cycle</keyword>
<keyword evidence="7" id="KW-0067">ATP-binding</keyword>
<dbReference type="InterPro" id="IPR036615">
    <property type="entry name" value="Mur_ligase_C_dom_sf"/>
</dbReference>
<evidence type="ECO:0000256" key="3">
    <source>
        <dbReference type="ARBA" id="ARBA00022960"/>
    </source>
</evidence>
<keyword evidence="3 7" id="KW-0133">Cell shape</keyword>
<feature type="binding site" evidence="7">
    <location>
        <begin position="149"/>
        <end position="150"/>
    </location>
    <ligand>
        <name>UDP-N-acetyl-alpha-D-muramoyl-L-alanyl-D-glutamate</name>
        <dbReference type="ChEBI" id="CHEBI:83900"/>
    </ligand>
</feature>
<dbReference type="InterPro" id="IPR005761">
    <property type="entry name" value="UDP-N-AcMur-Glu-dNH2Pim_ligase"/>
</dbReference>
<dbReference type="Pfam" id="PF08245">
    <property type="entry name" value="Mur_ligase_M"/>
    <property type="match status" value="1"/>
</dbReference>
<keyword evidence="13" id="KW-1185">Reference proteome</keyword>
<evidence type="ECO:0000313" key="12">
    <source>
        <dbReference type="EMBL" id="AGF74721.1"/>
    </source>
</evidence>
<dbReference type="AlphaFoldDB" id="M1PDQ0"/>
<proteinExistence type="inferred from homology"/>
<dbReference type="GO" id="GO:0000287">
    <property type="term" value="F:magnesium ion binding"/>
    <property type="evidence" value="ECO:0007669"/>
    <property type="project" value="UniProtKB-UniRule"/>
</dbReference>
<feature type="domain" description="Mur ligase N-terminal catalytic" evidence="9">
    <location>
        <begin position="20"/>
        <end position="95"/>
    </location>
</feature>
<dbReference type="Gene3D" id="3.90.190.20">
    <property type="entry name" value="Mur ligase, C-terminal domain"/>
    <property type="match status" value="1"/>
</dbReference>
<comment type="catalytic activity">
    <reaction evidence="7">
        <text>UDP-N-acetyl-alpha-D-muramoyl-L-alanyl-D-glutamate + meso-2,6-diaminopimelate + ATP = UDP-N-acetyl-alpha-D-muramoyl-L-alanyl-gamma-D-glutamyl-meso-2,6-diaminopimelate + ADP + phosphate + H(+)</text>
        <dbReference type="Rhea" id="RHEA:23676"/>
        <dbReference type="ChEBI" id="CHEBI:15378"/>
        <dbReference type="ChEBI" id="CHEBI:30616"/>
        <dbReference type="ChEBI" id="CHEBI:43474"/>
        <dbReference type="ChEBI" id="CHEBI:57791"/>
        <dbReference type="ChEBI" id="CHEBI:83900"/>
        <dbReference type="ChEBI" id="CHEBI:83905"/>
        <dbReference type="ChEBI" id="CHEBI:456216"/>
        <dbReference type="EC" id="6.3.2.13"/>
    </reaction>
</comment>
<dbReference type="KEGG" id="baus:BAnh1_08450"/>
<dbReference type="UniPathway" id="UPA00219"/>
<evidence type="ECO:0000256" key="6">
    <source>
        <dbReference type="ARBA" id="ARBA00023316"/>
    </source>
</evidence>
<dbReference type="NCBIfam" id="NF001126">
    <property type="entry name" value="PRK00139.1-4"/>
    <property type="match status" value="1"/>
</dbReference>
<keyword evidence="7 12" id="KW-0436">Ligase</keyword>
<dbReference type="EMBL" id="CP003123">
    <property type="protein sequence ID" value="AGF74721.1"/>
    <property type="molecule type" value="Genomic_DNA"/>
</dbReference>
<sequence length="483" mass="52994">MLFETLFAEYTKDERLALIEITGISADSRQISPGYVFVALQGKQTDGRKYVYDAVRRGACAIITDCDFVFENLPVPILRVSDVRHSLAIAAARFYGSQPETVVAVTGTSGKTSVVSFLRQIWEYAGFCAASVGTVGVISPQRSDYGFLTTPDPVVLHRLLHEMADEGVTHAALEASSHGLDQSRLDGVHLAAAAFTNLGRDHMDYHTCVEDYLSAKMKLFDALLPRDAPALIFADDIYSQKVIDHVAQARRQVLTVGRKGQFITINRVEHQRSKQRVECRMGNDIYTFDLPLAGDFQIANALISAGLAVVTGISSDKVFHSLEKLQGAPGRLELVGKTVDNAPIYVDYAHKPEALEQVLLSVRPFTPKRLILVFGCGGDRDKGKRPLMGKIAKNKADIVIITDDNPRTEIPAKIRQDILQAVPEAIEIADRGEAIRHAVGLLKAGDTLIVAGKGHENGQIIGRETYPFSDRLKIIAALKEYDK</sequence>
<comment type="similarity">
    <text evidence="1 7">Belongs to the MurCDEF family. MurE subfamily.</text>
</comment>
<dbReference type="OrthoDB" id="9800958at2"/>
<feature type="binding site" evidence="7">
    <location>
        <position position="28"/>
    </location>
    <ligand>
        <name>UDP-N-acetyl-alpha-D-muramoyl-L-alanyl-D-glutamate</name>
        <dbReference type="ChEBI" id="CHEBI:83900"/>
    </ligand>
</feature>
<keyword evidence="2 7" id="KW-0132">Cell division</keyword>
<keyword evidence="6 7" id="KW-0961">Cell wall biogenesis/degradation</keyword>
<comment type="function">
    <text evidence="7">Catalyzes the addition of meso-diaminopimelic acid to the nucleotide precursor UDP-N-acetylmuramoyl-L-alanyl-D-glutamate (UMAG) in the biosynthesis of bacterial cell-wall peptidoglycan.</text>
</comment>
<evidence type="ECO:0000259" key="9">
    <source>
        <dbReference type="Pfam" id="PF01225"/>
    </source>
</evidence>
<evidence type="ECO:0000313" key="13">
    <source>
        <dbReference type="Proteomes" id="UP000011729"/>
    </source>
</evidence>
<dbReference type="InterPro" id="IPR004101">
    <property type="entry name" value="Mur_ligase_C"/>
</dbReference>
<dbReference type="GO" id="GO:0009252">
    <property type="term" value="P:peptidoglycan biosynthetic process"/>
    <property type="evidence" value="ECO:0007669"/>
    <property type="project" value="UniProtKB-UniRule"/>
</dbReference>
<feature type="binding site" evidence="7">
    <location>
        <begin position="404"/>
        <end position="407"/>
    </location>
    <ligand>
        <name>meso-2,6-diaminopimelate</name>
        <dbReference type="ChEBI" id="CHEBI:57791"/>
    </ligand>
</feature>
<organism evidence="12 13">
    <name type="scientific">Bartonella australis (strain Aust/NH1)</name>
    <dbReference type="NCBI Taxonomy" id="1094489"/>
    <lineage>
        <taxon>Bacteria</taxon>
        <taxon>Pseudomonadati</taxon>
        <taxon>Pseudomonadota</taxon>
        <taxon>Alphaproteobacteria</taxon>
        <taxon>Hyphomicrobiales</taxon>
        <taxon>Bartonellaceae</taxon>
        <taxon>Bartonella</taxon>
    </lineage>
</organism>
<feature type="binding site" evidence="7">
    <location>
        <position position="380"/>
    </location>
    <ligand>
        <name>meso-2,6-diaminopimelate</name>
        <dbReference type="ChEBI" id="CHEBI:57791"/>
    </ligand>
</feature>
<dbReference type="PANTHER" id="PTHR23135:SF4">
    <property type="entry name" value="UDP-N-ACETYLMURAMOYL-L-ALANYL-D-GLUTAMATE--2,6-DIAMINOPIMELATE LIGASE MURE HOMOLOG, CHLOROPLASTIC"/>
    <property type="match status" value="1"/>
</dbReference>
<evidence type="ECO:0000256" key="8">
    <source>
        <dbReference type="RuleBase" id="RU004135"/>
    </source>
</evidence>
<dbReference type="GO" id="GO:0005737">
    <property type="term" value="C:cytoplasm"/>
    <property type="evidence" value="ECO:0007669"/>
    <property type="project" value="UniProtKB-SubCell"/>
</dbReference>
<comment type="PTM">
    <text evidence="7">Carboxylation is probably crucial for Mg(2+) binding and, consequently, for the gamma-phosphate positioning of ATP.</text>
</comment>
<keyword evidence="7" id="KW-0547">Nucleotide-binding</keyword>
<comment type="caution">
    <text evidence="7">Lacks conserved residue(s) required for the propagation of feature annotation.</text>
</comment>
<dbReference type="RefSeq" id="WP_015398228.1">
    <property type="nucleotide sequence ID" value="NC_020300.1"/>
</dbReference>